<keyword evidence="1" id="KW-0812">Transmembrane</keyword>
<keyword evidence="1" id="KW-1133">Transmembrane helix</keyword>
<dbReference type="EMBL" id="NBNE01004104">
    <property type="protein sequence ID" value="OWZ06121.1"/>
    <property type="molecule type" value="Genomic_DNA"/>
</dbReference>
<evidence type="ECO:0000313" key="3">
    <source>
        <dbReference type="Proteomes" id="UP000198211"/>
    </source>
</evidence>
<dbReference type="OrthoDB" id="142697at2759"/>
<reference evidence="3" key="1">
    <citation type="submission" date="2017-03" db="EMBL/GenBank/DDBJ databases">
        <title>Phytopthora megakarya and P. palmivora, two closely related causual agents of cacao black pod achieved similar genome size and gene model numbers by different mechanisms.</title>
        <authorList>
            <person name="Ali S."/>
            <person name="Shao J."/>
            <person name="Larry D.J."/>
            <person name="Kronmiller B."/>
            <person name="Shen D."/>
            <person name="Strem M.D."/>
            <person name="Melnick R.L."/>
            <person name="Guiltinan M.J."/>
            <person name="Tyler B.M."/>
            <person name="Meinhardt L.W."/>
            <person name="Bailey B.A."/>
        </authorList>
    </citation>
    <scope>NUCLEOTIDE SEQUENCE [LARGE SCALE GENOMIC DNA]</scope>
    <source>
        <strain evidence="3">zdho120</strain>
    </source>
</reference>
<protein>
    <submittedName>
        <fullName evidence="2">RxLR effector protein</fullName>
    </submittedName>
</protein>
<gene>
    <name evidence="2" type="ORF">PHMEG_00021671</name>
</gene>
<dbReference type="Proteomes" id="UP000198211">
    <property type="component" value="Unassembled WGS sequence"/>
</dbReference>
<keyword evidence="1" id="KW-0472">Membrane</keyword>
<accession>A0A225VKM8</accession>
<dbReference type="AlphaFoldDB" id="A0A225VKM8"/>
<name>A0A225VKM8_9STRA</name>
<sequence length="185" mass="20856">MVSPRITTLPIYVMVLFMNIFFVCSVTAKVGQPMGIVENPSQIRPLREVETSLYFLRAGGTGGGVANGISHKDERGPEIDKVVAIPLLKLSLNIFLSKQVTPTTVLNGFQQHLPMRKDILVLWLDYVQRYRMKTGTLWPDNSSVLNTLKQFIPDDQLPEVFKAMKKNTKLESFGKDLETVASHYM</sequence>
<organism evidence="2 3">
    <name type="scientific">Phytophthora megakarya</name>
    <dbReference type="NCBI Taxonomy" id="4795"/>
    <lineage>
        <taxon>Eukaryota</taxon>
        <taxon>Sar</taxon>
        <taxon>Stramenopiles</taxon>
        <taxon>Oomycota</taxon>
        <taxon>Peronosporomycetes</taxon>
        <taxon>Peronosporales</taxon>
        <taxon>Peronosporaceae</taxon>
        <taxon>Phytophthora</taxon>
    </lineage>
</organism>
<feature type="transmembrane region" description="Helical" evidence="1">
    <location>
        <begin position="6"/>
        <end position="28"/>
    </location>
</feature>
<proteinExistence type="predicted"/>
<keyword evidence="3" id="KW-1185">Reference proteome</keyword>
<evidence type="ECO:0000313" key="2">
    <source>
        <dbReference type="EMBL" id="OWZ06121.1"/>
    </source>
</evidence>
<evidence type="ECO:0000256" key="1">
    <source>
        <dbReference type="SAM" id="Phobius"/>
    </source>
</evidence>
<comment type="caution">
    <text evidence="2">The sequence shown here is derived from an EMBL/GenBank/DDBJ whole genome shotgun (WGS) entry which is preliminary data.</text>
</comment>